<comment type="caution">
    <text evidence="2">The sequence shown here is derived from an EMBL/GenBank/DDBJ whole genome shotgun (WGS) entry which is preliminary data.</text>
</comment>
<evidence type="ECO:0000313" key="3">
    <source>
        <dbReference type="Proteomes" id="UP001066276"/>
    </source>
</evidence>
<evidence type="ECO:0000313" key="2">
    <source>
        <dbReference type="EMBL" id="KAJ1108439.1"/>
    </source>
</evidence>
<dbReference type="Proteomes" id="UP001066276">
    <property type="component" value="Chromosome 9"/>
</dbReference>
<protein>
    <submittedName>
        <fullName evidence="2">Uncharacterized protein</fullName>
    </submittedName>
</protein>
<dbReference type="EMBL" id="JANPWB010000013">
    <property type="protein sequence ID" value="KAJ1108439.1"/>
    <property type="molecule type" value="Genomic_DNA"/>
</dbReference>
<gene>
    <name evidence="2" type="ORF">NDU88_005815</name>
</gene>
<dbReference type="AlphaFoldDB" id="A0AAV7N191"/>
<accession>A0AAV7N191</accession>
<proteinExistence type="predicted"/>
<organism evidence="2 3">
    <name type="scientific">Pleurodeles waltl</name>
    <name type="common">Iberian ribbed newt</name>
    <dbReference type="NCBI Taxonomy" id="8319"/>
    <lineage>
        <taxon>Eukaryota</taxon>
        <taxon>Metazoa</taxon>
        <taxon>Chordata</taxon>
        <taxon>Craniata</taxon>
        <taxon>Vertebrata</taxon>
        <taxon>Euteleostomi</taxon>
        <taxon>Amphibia</taxon>
        <taxon>Batrachia</taxon>
        <taxon>Caudata</taxon>
        <taxon>Salamandroidea</taxon>
        <taxon>Salamandridae</taxon>
        <taxon>Pleurodelinae</taxon>
        <taxon>Pleurodeles</taxon>
    </lineage>
</organism>
<feature type="compositionally biased region" description="Basic residues" evidence="1">
    <location>
        <begin position="110"/>
        <end position="128"/>
    </location>
</feature>
<keyword evidence="3" id="KW-1185">Reference proteome</keyword>
<feature type="compositionally biased region" description="Basic and acidic residues" evidence="1">
    <location>
        <begin position="43"/>
        <end position="85"/>
    </location>
</feature>
<reference evidence="2" key="1">
    <citation type="journal article" date="2022" name="bioRxiv">
        <title>Sequencing and chromosome-scale assembly of the giantPleurodeles waltlgenome.</title>
        <authorList>
            <person name="Brown T."/>
            <person name="Elewa A."/>
            <person name="Iarovenko S."/>
            <person name="Subramanian E."/>
            <person name="Araus A.J."/>
            <person name="Petzold A."/>
            <person name="Susuki M."/>
            <person name="Suzuki K.-i.T."/>
            <person name="Hayashi T."/>
            <person name="Toyoda A."/>
            <person name="Oliveira C."/>
            <person name="Osipova E."/>
            <person name="Leigh N.D."/>
            <person name="Simon A."/>
            <person name="Yun M.H."/>
        </authorList>
    </citation>
    <scope>NUCLEOTIDE SEQUENCE</scope>
    <source>
        <strain evidence="2">20211129_DDA</strain>
        <tissue evidence="2">Liver</tissue>
    </source>
</reference>
<feature type="compositionally biased region" description="Basic and acidic residues" evidence="1">
    <location>
        <begin position="100"/>
        <end position="109"/>
    </location>
</feature>
<evidence type="ECO:0000256" key="1">
    <source>
        <dbReference type="SAM" id="MobiDB-lite"/>
    </source>
</evidence>
<feature type="region of interest" description="Disordered" evidence="1">
    <location>
        <begin position="1"/>
        <end position="128"/>
    </location>
</feature>
<sequence length="128" mass="14564">MASQGSAPGALQEEEIRQPQETSGRVQQKERGNANEEEDAEERGDVERQEGRGNTRKEEDRERSCDGENQRVRPGTGKKEPDIRKPRQVPGGTWLHKARRSEAGFDSRGGKKQPRRERKKIRRGLSMS</sequence>
<name>A0AAV7N191_PLEWA</name>